<dbReference type="FunFam" id="2.60.120.650:FF:000064">
    <property type="entry name" value="Lysine-specific demethylase jmjd-3.1"/>
    <property type="match status" value="1"/>
</dbReference>
<dbReference type="KEGG" id="cel:CELE_F23D12.5"/>
<feature type="compositionally biased region" description="Basic and acidic residues" evidence="4">
    <location>
        <begin position="160"/>
        <end position="175"/>
    </location>
</feature>
<dbReference type="FunCoup" id="Q19760">
    <property type="interactions" value="4"/>
</dbReference>
<dbReference type="InterPro" id="IPR046941">
    <property type="entry name" value="KDM6_GATAL_sf"/>
</dbReference>
<dbReference type="OMA" id="GIGTFHW"/>
<dbReference type="Gene3D" id="2.10.110.20">
    <property type="match status" value="1"/>
</dbReference>
<dbReference type="RefSeq" id="NP_510405.1">
    <property type="nucleotide sequence ID" value="NM_078004.6"/>
</dbReference>
<dbReference type="GO" id="GO:0044666">
    <property type="term" value="C:MLL3/4 complex"/>
    <property type="evidence" value="ECO:0000318"/>
    <property type="project" value="GO_Central"/>
</dbReference>
<feature type="compositionally biased region" description="Polar residues" evidence="4">
    <location>
        <begin position="135"/>
        <end position="159"/>
    </location>
</feature>
<feature type="domain" description="JmjC" evidence="5">
    <location>
        <begin position="573"/>
        <end position="736"/>
    </location>
</feature>
<evidence type="ECO:0000313" key="8">
    <source>
        <dbReference type="WormBase" id="F23D12.5"/>
    </source>
</evidence>
<feature type="compositionally biased region" description="Polar residues" evidence="4">
    <location>
        <begin position="75"/>
        <end position="89"/>
    </location>
</feature>
<evidence type="ECO:0007829" key="9">
    <source>
        <dbReference type="PeptideAtlas" id="Q19760"/>
    </source>
</evidence>
<protein>
    <submittedName>
        <fullName evidence="6">JmjC domain-containing protein</fullName>
    </submittedName>
</protein>
<dbReference type="Bgee" id="WBGene00009089">
    <property type="expression patterns" value="Expressed in embryo and 3 other cell types or tissues"/>
</dbReference>
<keyword evidence="2" id="KW-0539">Nucleus</keyword>
<dbReference type="SUPFAM" id="SSF51197">
    <property type="entry name" value="Clavaminate synthase-like"/>
    <property type="match status" value="1"/>
</dbReference>
<dbReference type="Gene3D" id="1.20.58.1370">
    <property type="match status" value="1"/>
</dbReference>
<keyword evidence="9" id="KW-1267">Proteomics identification</keyword>
<dbReference type="Proteomes" id="UP000001940">
    <property type="component" value="Chromosome X"/>
</dbReference>
<comment type="similarity">
    <text evidence="3">Belongs to the UTX family.</text>
</comment>
<reference evidence="6 7" key="1">
    <citation type="journal article" date="1998" name="Science">
        <title>Genome sequence of the nematode C. elegans: a platform for investigating biology.</title>
        <authorList>
            <consortium name="The C. elegans sequencing consortium"/>
            <person name="Sulson J.E."/>
            <person name="Waterston R."/>
        </authorList>
    </citation>
    <scope>NUCLEOTIDE SEQUENCE [LARGE SCALE GENOMIC DNA]</scope>
    <source>
        <strain evidence="6 7">Bristol N2</strain>
    </source>
</reference>
<dbReference type="SMART" id="SM00558">
    <property type="entry name" value="JmjC"/>
    <property type="match status" value="1"/>
</dbReference>
<dbReference type="PIR" id="T21311">
    <property type="entry name" value="T21311"/>
</dbReference>
<dbReference type="WormBase" id="F23D12.5">
    <property type="protein sequence ID" value="CE15893"/>
    <property type="gene ID" value="WBGene00009089"/>
    <property type="gene designation" value="jmjd-3.2"/>
</dbReference>
<dbReference type="GeneID" id="181543"/>
<dbReference type="HOGENOM" id="CLU_012178_0_0_1"/>
<name>Q19760_CAEEL</name>
<dbReference type="PaxDb" id="6239-F23D12.5"/>
<dbReference type="Reactome" id="R-CEL-3214842">
    <property type="pathway name" value="HDMs demethylate histones"/>
</dbReference>
<dbReference type="GO" id="GO:0071558">
    <property type="term" value="F:histone H3K27me2/H3K27me3 demethylase activity"/>
    <property type="evidence" value="ECO:0000318"/>
    <property type="project" value="GO_Central"/>
</dbReference>
<comment type="subcellular location">
    <subcellularLocation>
        <location evidence="1">Nucleus</location>
    </subcellularLocation>
</comment>
<dbReference type="InterPro" id="IPR051630">
    <property type="entry name" value="Corepressor-Demethylase"/>
</dbReference>
<feature type="region of interest" description="Disordered" evidence="4">
    <location>
        <begin position="47"/>
        <end position="89"/>
    </location>
</feature>
<dbReference type="Reactome" id="R-CEL-2559580">
    <property type="pathway name" value="Oxidative Stress Induced Senescence"/>
</dbReference>
<dbReference type="PANTHER" id="PTHR14017">
    <property type="entry name" value="LYSINE-SPECIFIC DEMETHYLASE"/>
    <property type="match status" value="1"/>
</dbReference>
<evidence type="ECO:0000313" key="7">
    <source>
        <dbReference type="Proteomes" id="UP000001940"/>
    </source>
</evidence>
<dbReference type="PROSITE" id="PS51184">
    <property type="entry name" value="JMJC"/>
    <property type="match status" value="1"/>
</dbReference>
<dbReference type="PANTHER" id="PTHR14017:SF14">
    <property type="entry name" value="JMJC DOMAIN-CONTAINING PROTEIN"/>
    <property type="match status" value="1"/>
</dbReference>
<dbReference type="GO" id="GO:0010468">
    <property type="term" value="P:regulation of gene expression"/>
    <property type="evidence" value="ECO:0000318"/>
    <property type="project" value="GO_Central"/>
</dbReference>
<dbReference type="UCSC" id="F23D12.5">
    <property type="organism name" value="c. elegans"/>
</dbReference>
<accession>Q19760</accession>
<dbReference type="AlphaFoldDB" id="Q19760"/>
<evidence type="ECO:0000256" key="4">
    <source>
        <dbReference type="SAM" id="MobiDB-lite"/>
    </source>
</evidence>
<dbReference type="GO" id="GO:0000978">
    <property type="term" value="F:RNA polymerase II cis-regulatory region sequence-specific DNA binding"/>
    <property type="evidence" value="ECO:0000318"/>
    <property type="project" value="GO_Central"/>
</dbReference>
<dbReference type="PhylomeDB" id="Q19760"/>
<evidence type="ECO:0000256" key="1">
    <source>
        <dbReference type="ARBA" id="ARBA00004123"/>
    </source>
</evidence>
<dbReference type="STRING" id="6239.F23D12.5.1"/>
<feature type="region of interest" description="Disordered" evidence="4">
    <location>
        <begin position="129"/>
        <end position="233"/>
    </location>
</feature>
<dbReference type="EMBL" id="BX284606">
    <property type="protein sequence ID" value="CAA94916.1"/>
    <property type="molecule type" value="Genomic_DNA"/>
</dbReference>
<dbReference type="InterPro" id="IPR003347">
    <property type="entry name" value="JmjC_dom"/>
</dbReference>
<dbReference type="eggNOG" id="KOG1246">
    <property type="taxonomic scope" value="Eukaryota"/>
</dbReference>
<dbReference type="Pfam" id="PF02373">
    <property type="entry name" value="JmjC"/>
    <property type="match status" value="1"/>
</dbReference>
<dbReference type="IntAct" id="Q19760">
    <property type="interactions" value="17"/>
</dbReference>
<dbReference type="InParanoid" id="Q19760"/>
<evidence type="ECO:0000259" key="5">
    <source>
        <dbReference type="PROSITE" id="PS51184"/>
    </source>
</evidence>
<sequence>MDSGGQGSGSQDQFEKTEQLVDAQYPVPTTLKPDFFTDKTEIDERNRVDQCFDNDQPFNGNNSKLLESESHKLGESSTEPSGTTISSGNYEIAEDCSDETEQFIDPDNQVPAANFITNDCTTIEQTAKIQEESGTDSLIVSTNDSGSTNEQILPTQSNDADFRERIEIDGRDQVDQHGNSYPPISGNNSKLRKSESHEQGEFLVGPSRKRKPETLIETKSKKRKSARGRPSNKLNQFQIHQVSSDWNANAFLQFARRDAAGTILESEEAKKTIDAQLEHFSEPSCSTDVSVHVVRDNENLGLVTNKLRSLAIPPISNLPSDLPSLYKLPKLFLTGATFMDVSKSKGKQVITKASKWIKSGKNLVYETSGCSELFDETTKFNTDGKIEENTSEEYTNKDQYRLPVPIYNIENNSDETSNFIKNIVNTTTMCIFRGIEEAFGMDRQTFDISTLAPLYPDYPLKIRRQMPQSSATNFYMNDKNTVQRLGNAWAVFDFEGVTQLRDFAKNYESLKDIGRSAYQAILRNPSAFSEVMDDMKKQIKENTIPLSPEHKLTVHENATVLAFGTNIDLDDQRFKEQLDEIKKLPDCLRPDGAGNLLNFAQESLAGLNKPQVYCKPPGARTTAHLENQALGSININHGPGDCVWYGVPMEYSGRMEVLIKKHRLNVYKSGYWPSEQELRNEKIPSQKFLQKPGDMVYVGIGTFHWVQSNDFAINVSWNVAQPTFNQLAAAMVIHDHNISSKATTLMPIEPIVWKMAEDGVEAEDENIFLARKAIMLKSLAKSQFEFDFAIQENMLIRSAKNEKSIIPVERCSIQKCREVLFNMITLDNKQNPFCLNCIVKGKVKATAFQRRDIADLVKIFDEFKWVS</sequence>
<dbReference type="GO" id="GO:0031490">
    <property type="term" value="F:chromatin DNA binding"/>
    <property type="evidence" value="ECO:0000318"/>
    <property type="project" value="GO_Central"/>
</dbReference>
<dbReference type="PeptideAtlas" id="Q19760"/>
<gene>
    <name evidence="6 8" type="primary">jmjd-3.2</name>
    <name evidence="6" type="ORF">CELE_F23D12.5</name>
    <name evidence="8" type="ORF">F23D12.5</name>
</gene>
<dbReference type="OrthoDB" id="418911at2759"/>
<dbReference type="SMR" id="Q19760"/>
<evidence type="ECO:0000256" key="3">
    <source>
        <dbReference type="ARBA" id="ARBA00034483"/>
    </source>
</evidence>
<evidence type="ECO:0000256" key="2">
    <source>
        <dbReference type="ARBA" id="ARBA00023242"/>
    </source>
</evidence>
<dbReference type="CTD" id="181543"/>
<feature type="compositionally biased region" description="Polar residues" evidence="4">
    <location>
        <begin position="56"/>
        <end position="65"/>
    </location>
</feature>
<feature type="region of interest" description="Disordered" evidence="4">
    <location>
        <begin position="1"/>
        <end position="34"/>
    </location>
</feature>
<dbReference type="Gene3D" id="2.60.120.650">
    <property type="entry name" value="Cupin"/>
    <property type="match status" value="1"/>
</dbReference>
<dbReference type="AGR" id="WB:WBGene00009089"/>
<keyword evidence="7" id="KW-1185">Reference proteome</keyword>
<proteinExistence type="evidence at protein level"/>
<organism evidence="6 7">
    <name type="scientific">Caenorhabditis elegans</name>
    <dbReference type="NCBI Taxonomy" id="6239"/>
    <lineage>
        <taxon>Eukaryota</taxon>
        <taxon>Metazoa</taxon>
        <taxon>Ecdysozoa</taxon>
        <taxon>Nematoda</taxon>
        <taxon>Chromadorea</taxon>
        <taxon>Rhabditida</taxon>
        <taxon>Rhabditina</taxon>
        <taxon>Rhabditomorpha</taxon>
        <taxon>Rhabditoidea</taxon>
        <taxon>Rhabditidae</taxon>
        <taxon>Peloderinae</taxon>
        <taxon>Caenorhabditis</taxon>
    </lineage>
</organism>
<evidence type="ECO:0000313" key="6">
    <source>
        <dbReference type="EMBL" id="CAA94916.1"/>
    </source>
</evidence>